<evidence type="ECO:0000256" key="7">
    <source>
        <dbReference type="ARBA" id="ARBA00042722"/>
    </source>
</evidence>
<proteinExistence type="inferred from homology"/>
<evidence type="ECO:0000256" key="2">
    <source>
        <dbReference type="ARBA" id="ARBA00012255"/>
    </source>
</evidence>
<name>A0A5C3QUM8_9AGAR</name>
<evidence type="ECO:0000313" key="15">
    <source>
        <dbReference type="Proteomes" id="UP000305067"/>
    </source>
</evidence>
<reference evidence="14 15" key="1">
    <citation type="journal article" date="2019" name="Nat. Ecol. Evol.">
        <title>Megaphylogeny resolves global patterns of mushroom evolution.</title>
        <authorList>
            <person name="Varga T."/>
            <person name="Krizsan K."/>
            <person name="Foldi C."/>
            <person name="Dima B."/>
            <person name="Sanchez-Garcia M."/>
            <person name="Sanchez-Ramirez S."/>
            <person name="Szollosi G.J."/>
            <person name="Szarkandi J.G."/>
            <person name="Papp V."/>
            <person name="Albert L."/>
            <person name="Andreopoulos W."/>
            <person name="Angelini C."/>
            <person name="Antonin V."/>
            <person name="Barry K.W."/>
            <person name="Bougher N.L."/>
            <person name="Buchanan P."/>
            <person name="Buyck B."/>
            <person name="Bense V."/>
            <person name="Catcheside P."/>
            <person name="Chovatia M."/>
            <person name="Cooper J."/>
            <person name="Damon W."/>
            <person name="Desjardin D."/>
            <person name="Finy P."/>
            <person name="Geml J."/>
            <person name="Haridas S."/>
            <person name="Hughes K."/>
            <person name="Justo A."/>
            <person name="Karasinski D."/>
            <person name="Kautmanova I."/>
            <person name="Kiss B."/>
            <person name="Kocsube S."/>
            <person name="Kotiranta H."/>
            <person name="LaButti K.M."/>
            <person name="Lechner B.E."/>
            <person name="Liimatainen K."/>
            <person name="Lipzen A."/>
            <person name="Lukacs Z."/>
            <person name="Mihaltcheva S."/>
            <person name="Morgado L.N."/>
            <person name="Niskanen T."/>
            <person name="Noordeloos M.E."/>
            <person name="Ohm R.A."/>
            <person name="Ortiz-Santana B."/>
            <person name="Ovrebo C."/>
            <person name="Racz N."/>
            <person name="Riley R."/>
            <person name="Savchenko A."/>
            <person name="Shiryaev A."/>
            <person name="Soop K."/>
            <person name="Spirin V."/>
            <person name="Szebenyi C."/>
            <person name="Tomsovsky M."/>
            <person name="Tulloss R.E."/>
            <person name="Uehling J."/>
            <person name="Grigoriev I.V."/>
            <person name="Vagvolgyi C."/>
            <person name="Papp T."/>
            <person name="Martin F.M."/>
            <person name="Miettinen O."/>
            <person name="Hibbett D.S."/>
            <person name="Nagy L.G."/>
        </authorList>
    </citation>
    <scope>NUCLEOTIDE SEQUENCE [LARGE SCALE GENOMIC DNA]</scope>
    <source>
        <strain evidence="14 15">CBS 309.79</strain>
    </source>
</reference>
<evidence type="ECO:0000256" key="3">
    <source>
        <dbReference type="ARBA" id="ARBA00022801"/>
    </source>
</evidence>
<evidence type="ECO:0000256" key="6">
    <source>
        <dbReference type="ARBA" id="ARBA00042471"/>
    </source>
</evidence>
<evidence type="ECO:0000256" key="5">
    <source>
        <dbReference type="ARBA" id="ARBA00042398"/>
    </source>
</evidence>
<comment type="catalytic activity">
    <reaction evidence="11">
        <text>alpha-NAD(+) + H2O = ADP-D-ribose + nicotinamide + H(+)</text>
        <dbReference type="Rhea" id="RHEA:68792"/>
        <dbReference type="ChEBI" id="CHEBI:15377"/>
        <dbReference type="ChEBI" id="CHEBI:15378"/>
        <dbReference type="ChEBI" id="CHEBI:17154"/>
        <dbReference type="ChEBI" id="CHEBI:57967"/>
        <dbReference type="ChEBI" id="CHEBI:77017"/>
    </reaction>
</comment>
<dbReference type="Gene3D" id="1.10.4080.10">
    <property type="entry name" value="ADP-ribosylation/Crystallin J1"/>
    <property type="match status" value="1"/>
</dbReference>
<organism evidence="14 15">
    <name type="scientific">Pterulicium gracile</name>
    <dbReference type="NCBI Taxonomy" id="1884261"/>
    <lineage>
        <taxon>Eukaryota</taxon>
        <taxon>Fungi</taxon>
        <taxon>Dikarya</taxon>
        <taxon>Basidiomycota</taxon>
        <taxon>Agaricomycotina</taxon>
        <taxon>Agaricomycetes</taxon>
        <taxon>Agaricomycetidae</taxon>
        <taxon>Agaricales</taxon>
        <taxon>Pleurotineae</taxon>
        <taxon>Pterulaceae</taxon>
        <taxon>Pterulicium</taxon>
    </lineage>
</organism>
<dbReference type="SUPFAM" id="SSF101478">
    <property type="entry name" value="ADP-ribosylglycohydrolase"/>
    <property type="match status" value="1"/>
</dbReference>
<sequence>MPHQASNPTPPSLQGEEEAVNYAAQSSVTTHPDKMCIEACQVYTRLVTRILHKGAAPSGEVYTKLDALKALSSAEFTAEEAYISQHPLFRNIALIAHTSNNSHAALNVLPTSSSLSSSGYVLHTLVAALYAFFATSTFEDGAVLVANMGDDADTVGAVYGGLAGAWYGTTIAEEEEEGWKLFWSPRVRE</sequence>
<accession>A0A5C3QUM8</accession>
<comment type="cofactor">
    <cofactor evidence="12">
        <name>Mg(2+)</name>
        <dbReference type="ChEBI" id="CHEBI:18420"/>
    </cofactor>
    <text evidence="12">Binds 2 magnesium ions per subunit.</text>
</comment>
<dbReference type="GO" id="GO:0046872">
    <property type="term" value="F:metal ion binding"/>
    <property type="evidence" value="ECO:0007669"/>
    <property type="project" value="UniProtKB-KW"/>
</dbReference>
<dbReference type="PANTHER" id="PTHR16222:SF24">
    <property type="entry name" value="ADP-RIBOSYLHYDROLASE ARH3"/>
    <property type="match status" value="1"/>
</dbReference>
<evidence type="ECO:0000313" key="14">
    <source>
        <dbReference type="EMBL" id="TFL05108.1"/>
    </source>
</evidence>
<dbReference type="InterPro" id="IPR050792">
    <property type="entry name" value="ADP-ribosylglycohydrolase"/>
</dbReference>
<evidence type="ECO:0000256" key="8">
    <source>
        <dbReference type="ARBA" id="ARBA00042850"/>
    </source>
</evidence>
<keyword evidence="3" id="KW-0378">Hydrolase</keyword>
<feature type="binding site" evidence="12">
    <location>
        <position position="153"/>
    </location>
    <ligand>
        <name>Mg(2+)</name>
        <dbReference type="ChEBI" id="CHEBI:18420"/>
        <label>1</label>
    </ligand>
</feature>
<evidence type="ECO:0000256" key="12">
    <source>
        <dbReference type="PIRSR" id="PIRSR605502-1"/>
    </source>
</evidence>
<feature type="binding site" evidence="12">
    <location>
        <position position="154"/>
    </location>
    <ligand>
        <name>Mg(2+)</name>
        <dbReference type="ChEBI" id="CHEBI:18420"/>
        <label>1</label>
    </ligand>
</feature>
<feature type="binding site" evidence="12">
    <location>
        <position position="151"/>
    </location>
    <ligand>
        <name>Mg(2+)</name>
        <dbReference type="ChEBI" id="CHEBI:18420"/>
        <label>1</label>
    </ligand>
</feature>
<dbReference type="InterPro" id="IPR036705">
    <property type="entry name" value="Ribosyl_crysJ1_sf"/>
</dbReference>
<evidence type="ECO:0000256" key="10">
    <source>
        <dbReference type="ARBA" id="ARBA00043193"/>
    </source>
</evidence>
<dbReference type="InterPro" id="IPR005502">
    <property type="entry name" value="Ribosyl_crysJ1"/>
</dbReference>
<dbReference type="PANTHER" id="PTHR16222">
    <property type="entry name" value="ADP-RIBOSYLGLYCOHYDROLASE"/>
    <property type="match status" value="1"/>
</dbReference>
<keyword evidence="15" id="KW-1185">Reference proteome</keyword>
<keyword evidence="12" id="KW-0460">Magnesium</keyword>
<dbReference type="OrthoDB" id="2021138at2759"/>
<feature type="region of interest" description="Disordered" evidence="13">
    <location>
        <begin position="1"/>
        <end position="25"/>
    </location>
</feature>
<dbReference type="GO" id="GO:0004649">
    <property type="term" value="F:poly(ADP-ribose) glycohydrolase activity"/>
    <property type="evidence" value="ECO:0007669"/>
    <property type="project" value="UniProtKB-EC"/>
</dbReference>
<evidence type="ECO:0000256" key="13">
    <source>
        <dbReference type="SAM" id="MobiDB-lite"/>
    </source>
</evidence>
<protein>
    <recommendedName>
        <fullName evidence="4">ADP-ribosylhydrolase ARH3</fullName>
        <ecNumber evidence="2">3.2.1.143</ecNumber>
    </recommendedName>
    <alternativeName>
        <fullName evidence="5">ADP-ribose glycohydrolase ARH3</fullName>
    </alternativeName>
    <alternativeName>
        <fullName evidence="6">ADP-ribosylhydrolase 3</fullName>
    </alternativeName>
    <alternativeName>
        <fullName evidence="9">O-acetyl-ADP-ribose deacetylase ARH3</fullName>
    </alternativeName>
    <alternativeName>
        <fullName evidence="10">Poly(ADP-ribose) glycohydrolase ARH3</fullName>
    </alternativeName>
    <alternativeName>
        <fullName evidence="8">[Protein ADP-ribosylarginine] hydrolase-like protein 2</fullName>
    </alternativeName>
    <alternativeName>
        <fullName evidence="7">[Protein ADP-ribosylserine] hydrolase</fullName>
    </alternativeName>
</protein>
<dbReference type="EMBL" id="ML178817">
    <property type="protein sequence ID" value="TFL05108.1"/>
    <property type="molecule type" value="Genomic_DNA"/>
</dbReference>
<evidence type="ECO:0000256" key="9">
    <source>
        <dbReference type="ARBA" id="ARBA00043187"/>
    </source>
</evidence>
<evidence type="ECO:0000256" key="11">
    <source>
        <dbReference type="ARBA" id="ARBA00049015"/>
    </source>
</evidence>
<dbReference type="EC" id="3.2.1.143" evidence="2"/>
<dbReference type="AlphaFoldDB" id="A0A5C3QUM8"/>
<evidence type="ECO:0000256" key="4">
    <source>
        <dbReference type="ARBA" id="ARBA00041057"/>
    </source>
</evidence>
<evidence type="ECO:0000256" key="1">
    <source>
        <dbReference type="ARBA" id="ARBA00010702"/>
    </source>
</evidence>
<dbReference type="Proteomes" id="UP000305067">
    <property type="component" value="Unassembled WGS sequence"/>
</dbReference>
<comment type="similarity">
    <text evidence="1">Belongs to the ADP-ribosylglycohydrolase family.</text>
</comment>
<dbReference type="Pfam" id="PF03747">
    <property type="entry name" value="ADP_ribosyl_GH"/>
    <property type="match status" value="1"/>
</dbReference>
<keyword evidence="12" id="KW-0479">Metal-binding</keyword>
<gene>
    <name evidence="14" type="ORF">BDV98DRAFT_589830</name>
</gene>